<dbReference type="RefSeq" id="WP_052045047.1">
    <property type="nucleotide sequence ID" value="NZ_JNAJ01000004.1"/>
</dbReference>
<feature type="transmembrane region" description="Helical" evidence="7">
    <location>
        <begin position="274"/>
        <end position="295"/>
    </location>
</feature>
<evidence type="ECO:0000256" key="3">
    <source>
        <dbReference type="ARBA" id="ARBA00022679"/>
    </source>
</evidence>
<gene>
    <name evidence="9" type="ORF">EU93_0215</name>
</gene>
<comment type="similarity">
    <text evidence="2">Belongs to the bacterial sugar transferase family.</text>
</comment>
<dbReference type="Proteomes" id="UP000030491">
    <property type="component" value="Unassembled WGS sequence"/>
</dbReference>
<feature type="transmembrane region" description="Helical" evidence="7">
    <location>
        <begin position="61"/>
        <end position="79"/>
    </location>
</feature>
<organism evidence="9 10">
    <name type="scientific">Prochlorococcus marinus str. MIT 9116</name>
    <dbReference type="NCBI Taxonomy" id="167544"/>
    <lineage>
        <taxon>Bacteria</taxon>
        <taxon>Bacillati</taxon>
        <taxon>Cyanobacteriota</taxon>
        <taxon>Cyanophyceae</taxon>
        <taxon>Synechococcales</taxon>
        <taxon>Prochlorococcaceae</taxon>
        <taxon>Prochlorococcus</taxon>
    </lineage>
</organism>
<feature type="transmembrane region" description="Helical" evidence="7">
    <location>
        <begin position="91"/>
        <end position="120"/>
    </location>
</feature>
<evidence type="ECO:0000313" key="10">
    <source>
        <dbReference type="Proteomes" id="UP000030491"/>
    </source>
</evidence>
<evidence type="ECO:0000256" key="6">
    <source>
        <dbReference type="ARBA" id="ARBA00023136"/>
    </source>
</evidence>
<keyword evidence="3 9" id="KW-0808">Transferase</keyword>
<keyword evidence="5 7" id="KW-1133">Transmembrane helix</keyword>
<evidence type="ECO:0000256" key="7">
    <source>
        <dbReference type="SAM" id="Phobius"/>
    </source>
</evidence>
<dbReference type="NCBIfam" id="TIGR03025">
    <property type="entry name" value="EPS_sugtrans"/>
    <property type="match status" value="1"/>
</dbReference>
<accession>A0A0A1ZUJ6</accession>
<dbReference type="PANTHER" id="PTHR30576:SF0">
    <property type="entry name" value="UNDECAPRENYL-PHOSPHATE N-ACETYLGALACTOSAMINYL 1-PHOSPHATE TRANSFERASE-RELATED"/>
    <property type="match status" value="1"/>
</dbReference>
<dbReference type="PANTHER" id="PTHR30576">
    <property type="entry name" value="COLANIC BIOSYNTHESIS UDP-GLUCOSE LIPID CARRIER TRANSFERASE"/>
    <property type="match status" value="1"/>
</dbReference>
<dbReference type="GO" id="GO:0016020">
    <property type="term" value="C:membrane"/>
    <property type="evidence" value="ECO:0007669"/>
    <property type="project" value="UniProtKB-SubCell"/>
</dbReference>
<proteinExistence type="inferred from homology"/>
<evidence type="ECO:0000256" key="2">
    <source>
        <dbReference type="ARBA" id="ARBA00006464"/>
    </source>
</evidence>
<feature type="transmembrane region" description="Helical" evidence="7">
    <location>
        <begin position="31"/>
        <end position="49"/>
    </location>
</feature>
<sequence length="456" mass="53598">MKSNLPYTIKENIANYFGLSLPIWMQSRKSLLIYYFLDLAIFIFFYLSNSIKTTSIDNLKLISLSLSWGLFSYIFGRYSKENKYSNAIIQIYYLLIKTIFVLIFVYIIDKIILIFIPFLFPIGRNSFLLIGISSAFIQSLRLILLNSLNKKNKSIFIFGEEDDIKTFKRESKIFLKNKNTNILKMDCISDLFLIKERDFKTIVIASEGIKFDNSEFLINETFKNNLEILNKSEWFEKYVHKIPSQFITLNFINYTNKYINSNKIHMRIKRMADVFLSLILLFLTFPIIFVVALLIKLEDNGPIFYNQVRTGLFEQPIIIRKLRSMKINSENNGAVWANKNDKRITKIGRLIRKTRIDELPQLINVLIGDMSLIGPRPERPQLEEKLNEKIPNYKYRHIIKPGLSGWAQVNFPYGSSISDSSEKLSYDLFYIQNKSIWLDLLIFIQTIKLIFKMKGY</sequence>
<dbReference type="AlphaFoldDB" id="A0A0A1ZUJ6"/>
<feature type="domain" description="Bacterial sugar transferase" evidence="8">
    <location>
        <begin position="269"/>
        <end position="451"/>
    </location>
</feature>
<dbReference type="GO" id="GO:0016780">
    <property type="term" value="F:phosphotransferase activity, for other substituted phosphate groups"/>
    <property type="evidence" value="ECO:0007669"/>
    <property type="project" value="TreeGrafter"/>
</dbReference>
<protein>
    <submittedName>
        <fullName evidence="9">Sugar transferase involved in lipopolysaccharide synthesi</fullName>
    </submittedName>
</protein>
<dbReference type="Pfam" id="PF02397">
    <property type="entry name" value="Bac_transf"/>
    <property type="match status" value="1"/>
</dbReference>
<evidence type="ECO:0000259" key="8">
    <source>
        <dbReference type="Pfam" id="PF02397"/>
    </source>
</evidence>
<dbReference type="InterPro" id="IPR017475">
    <property type="entry name" value="EPS_sugar_tfrase"/>
</dbReference>
<comment type="subcellular location">
    <subcellularLocation>
        <location evidence="1">Membrane</location>
        <topology evidence="1">Multi-pass membrane protein</topology>
    </subcellularLocation>
</comment>
<evidence type="ECO:0000256" key="5">
    <source>
        <dbReference type="ARBA" id="ARBA00022989"/>
    </source>
</evidence>
<evidence type="ECO:0000256" key="4">
    <source>
        <dbReference type="ARBA" id="ARBA00022692"/>
    </source>
</evidence>
<dbReference type="InterPro" id="IPR003362">
    <property type="entry name" value="Bact_transf"/>
</dbReference>
<keyword evidence="4 7" id="KW-0812">Transmembrane</keyword>
<comment type="caution">
    <text evidence="9">The sequence shown here is derived from an EMBL/GenBank/DDBJ whole genome shotgun (WGS) entry which is preliminary data.</text>
</comment>
<dbReference type="OrthoDB" id="570875at2"/>
<name>A0A0A1ZUJ6_PROMR</name>
<keyword evidence="6 7" id="KW-0472">Membrane</keyword>
<feature type="transmembrane region" description="Helical" evidence="7">
    <location>
        <begin position="126"/>
        <end position="144"/>
    </location>
</feature>
<evidence type="ECO:0000313" key="9">
    <source>
        <dbReference type="EMBL" id="KGF93040.1"/>
    </source>
</evidence>
<dbReference type="EMBL" id="JNAJ01000004">
    <property type="protein sequence ID" value="KGF93040.1"/>
    <property type="molecule type" value="Genomic_DNA"/>
</dbReference>
<reference evidence="10" key="1">
    <citation type="journal article" date="2014" name="Sci. Data">
        <title>Genomes of diverse isolates of the marine cyanobacterium Prochlorococcus.</title>
        <authorList>
            <person name="Biller S."/>
            <person name="Berube P."/>
            <person name="Thompson J."/>
            <person name="Kelly L."/>
            <person name="Roggensack S."/>
            <person name="Awad L."/>
            <person name="Roache-Johnson K."/>
            <person name="Ding H."/>
            <person name="Giovannoni S.J."/>
            <person name="Moore L.R."/>
            <person name="Chisholm S.W."/>
        </authorList>
    </citation>
    <scope>NUCLEOTIDE SEQUENCE [LARGE SCALE GENOMIC DNA]</scope>
</reference>
<evidence type="ECO:0000256" key="1">
    <source>
        <dbReference type="ARBA" id="ARBA00004141"/>
    </source>
</evidence>